<name>A0A397H6R6_9GLOM</name>
<reference evidence="2 3" key="1">
    <citation type="submission" date="2018-08" db="EMBL/GenBank/DDBJ databases">
        <title>Genome and evolution of the arbuscular mycorrhizal fungus Diversispora epigaea (formerly Glomus versiforme) and its bacterial endosymbionts.</title>
        <authorList>
            <person name="Sun X."/>
            <person name="Fei Z."/>
            <person name="Harrison M."/>
        </authorList>
    </citation>
    <scope>NUCLEOTIDE SEQUENCE [LARGE SCALE GENOMIC DNA]</scope>
    <source>
        <strain evidence="2 3">IT104</strain>
    </source>
</reference>
<evidence type="ECO:0000256" key="1">
    <source>
        <dbReference type="SAM" id="MobiDB-lite"/>
    </source>
</evidence>
<sequence length="500" mass="57414">MDSSSVDLHKFYSVKQWKAVHNLVQSIGFRDIDDMNILSGDDVTKAFKQSREKIVKIREDALLLFGFKTRAKDNWCGYTIKSGRRKEGPKDHRAGFITQERIMAFKQSREKIVKIREDALLLFGFKTRAKDNWCGYTIKSGRRKEGPKDHRAGFITQERIMVIKLNVPNYHPTDPILPPYKPESVNETQELFDSIPMCLDTSSAITTDITISEEAKLQCSALSSNEVCKESSCNNIVEKSVTNLSQLPSSKEIPESLISLSLEYLIKNESDVDTLIFYLQEKFNMPQERLEKWKNNILFEMRDNRNYWKKERESMNETDFLKYKQNFEAKMKPYILDKEIFVTSTAVARHSIQSGFLGRGSPSKNNNSALRASSSDALEGPPRSPSKGNNSALRASSSDALVWDYFGTTCLNSGPHRGINQKARALHIFFTHVAQKRKSATIPNRHIVCRRWVTAKIDYNRQVTARCAYHHHMPRWLLNDDANAICTSHESLKESKYQTY</sequence>
<dbReference type="EMBL" id="PQFF01000361">
    <property type="protein sequence ID" value="RHZ56120.1"/>
    <property type="molecule type" value="Genomic_DNA"/>
</dbReference>
<keyword evidence="3" id="KW-1185">Reference proteome</keyword>
<evidence type="ECO:0000313" key="3">
    <source>
        <dbReference type="Proteomes" id="UP000266861"/>
    </source>
</evidence>
<dbReference type="AlphaFoldDB" id="A0A397H6R6"/>
<organism evidence="2 3">
    <name type="scientific">Diversispora epigaea</name>
    <dbReference type="NCBI Taxonomy" id="1348612"/>
    <lineage>
        <taxon>Eukaryota</taxon>
        <taxon>Fungi</taxon>
        <taxon>Fungi incertae sedis</taxon>
        <taxon>Mucoromycota</taxon>
        <taxon>Glomeromycotina</taxon>
        <taxon>Glomeromycetes</taxon>
        <taxon>Diversisporales</taxon>
        <taxon>Diversisporaceae</taxon>
        <taxon>Diversispora</taxon>
    </lineage>
</organism>
<comment type="caution">
    <text evidence="2">The sequence shown here is derived from an EMBL/GenBank/DDBJ whole genome shotgun (WGS) entry which is preliminary data.</text>
</comment>
<feature type="compositionally biased region" description="Polar residues" evidence="1">
    <location>
        <begin position="362"/>
        <end position="376"/>
    </location>
</feature>
<feature type="region of interest" description="Disordered" evidence="1">
    <location>
        <begin position="356"/>
        <end position="393"/>
    </location>
</feature>
<evidence type="ECO:0000313" key="2">
    <source>
        <dbReference type="EMBL" id="RHZ56120.1"/>
    </source>
</evidence>
<proteinExistence type="predicted"/>
<gene>
    <name evidence="2" type="ORF">Glove_406g24</name>
</gene>
<accession>A0A397H6R6</accession>
<protein>
    <submittedName>
        <fullName evidence="2">Uncharacterized protein</fullName>
    </submittedName>
</protein>
<dbReference type="Proteomes" id="UP000266861">
    <property type="component" value="Unassembled WGS sequence"/>
</dbReference>